<reference evidence="1" key="1">
    <citation type="journal article" date="2022" name="Int. J. Mol. Sci.">
        <title>Draft Genome of Tanacetum Coccineum: Genomic Comparison of Closely Related Tanacetum-Family Plants.</title>
        <authorList>
            <person name="Yamashiro T."/>
            <person name="Shiraishi A."/>
            <person name="Nakayama K."/>
            <person name="Satake H."/>
        </authorList>
    </citation>
    <scope>NUCLEOTIDE SEQUENCE</scope>
</reference>
<organism evidence="1 2">
    <name type="scientific">Tanacetum coccineum</name>
    <dbReference type="NCBI Taxonomy" id="301880"/>
    <lineage>
        <taxon>Eukaryota</taxon>
        <taxon>Viridiplantae</taxon>
        <taxon>Streptophyta</taxon>
        <taxon>Embryophyta</taxon>
        <taxon>Tracheophyta</taxon>
        <taxon>Spermatophyta</taxon>
        <taxon>Magnoliopsida</taxon>
        <taxon>eudicotyledons</taxon>
        <taxon>Gunneridae</taxon>
        <taxon>Pentapetalae</taxon>
        <taxon>asterids</taxon>
        <taxon>campanulids</taxon>
        <taxon>Asterales</taxon>
        <taxon>Asteraceae</taxon>
        <taxon>Asteroideae</taxon>
        <taxon>Anthemideae</taxon>
        <taxon>Anthemidinae</taxon>
        <taxon>Tanacetum</taxon>
    </lineage>
</organism>
<accession>A0ABQ4ZUA8</accession>
<proteinExistence type="predicted"/>
<reference evidence="1" key="2">
    <citation type="submission" date="2022-01" db="EMBL/GenBank/DDBJ databases">
        <authorList>
            <person name="Yamashiro T."/>
            <person name="Shiraishi A."/>
            <person name="Satake H."/>
            <person name="Nakayama K."/>
        </authorList>
    </citation>
    <scope>NUCLEOTIDE SEQUENCE</scope>
</reference>
<evidence type="ECO:0000313" key="1">
    <source>
        <dbReference type="EMBL" id="GJS93545.1"/>
    </source>
</evidence>
<sequence>MQTTISLALLKDRPTMLGPGKILRWHSRFPYDTLTTKSNVEYLRSDLIEGPYMPYKRTHWQAFEAAENILASMNHIEEAETIHNMTSRVTNFTFKLKKKLFSLILTGIGMKIYSTVDACNTSKEDVDRPLKCYKQGESETYFKTQPEWSRFVTVVKQETGNRYSLISQVFDVLSKFQKRSNDIRSERHQNLKDRMQQSYMQSSKCVYQHKAKRSPTMLLLNLSPFPEEHIVPEQARRIKDMNKTEDTTPRYKNDNQSGQFGNQRTMTVDGAREIVVLPEATSGIKDYSYHKEKMMMCKQAEQGVPLQADWLADTDEEIDE</sequence>
<gene>
    <name evidence="1" type="ORF">Tco_0800513</name>
</gene>
<protein>
    <submittedName>
        <fullName evidence="1">Uncharacterized protein</fullName>
    </submittedName>
</protein>
<keyword evidence="2" id="KW-1185">Reference proteome</keyword>
<name>A0ABQ4ZUA8_9ASTR</name>
<dbReference type="EMBL" id="BQNB010011664">
    <property type="protein sequence ID" value="GJS93545.1"/>
    <property type="molecule type" value="Genomic_DNA"/>
</dbReference>
<comment type="caution">
    <text evidence="1">The sequence shown here is derived from an EMBL/GenBank/DDBJ whole genome shotgun (WGS) entry which is preliminary data.</text>
</comment>
<dbReference type="Proteomes" id="UP001151760">
    <property type="component" value="Unassembled WGS sequence"/>
</dbReference>
<evidence type="ECO:0000313" key="2">
    <source>
        <dbReference type="Proteomes" id="UP001151760"/>
    </source>
</evidence>